<dbReference type="InterPro" id="IPR006094">
    <property type="entry name" value="Oxid_FAD_bind_N"/>
</dbReference>
<dbReference type="InterPro" id="IPR051264">
    <property type="entry name" value="FAD-oxidored/transferase_4"/>
</dbReference>
<dbReference type="InterPro" id="IPR016164">
    <property type="entry name" value="FAD-linked_Oxase-like_C"/>
</dbReference>
<accession>A0ABV6PWQ4</accession>
<protein>
    <submittedName>
        <fullName evidence="6">FAD-binding oxidoreductase</fullName>
    </submittedName>
</protein>
<comment type="cofactor">
    <cofactor evidence="1">
        <name>FAD</name>
        <dbReference type="ChEBI" id="CHEBI:57692"/>
    </cofactor>
</comment>
<dbReference type="Gene3D" id="3.30.43.10">
    <property type="entry name" value="Uridine Diphospho-n-acetylenolpyruvylglucosamine Reductase, domain 2"/>
    <property type="match status" value="1"/>
</dbReference>
<feature type="domain" description="FAD-binding PCMH-type" evidence="5">
    <location>
        <begin position="41"/>
        <end position="222"/>
    </location>
</feature>
<dbReference type="SUPFAM" id="SSF55103">
    <property type="entry name" value="FAD-linked oxidases, C-terminal domain"/>
    <property type="match status" value="1"/>
</dbReference>
<reference evidence="6 7" key="1">
    <citation type="submission" date="2024-09" db="EMBL/GenBank/DDBJ databases">
        <authorList>
            <person name="Sun Q."/>
            <person name="Mori K."/>
        </authorList>
    </citation>
    <scope>NUCLEOTIDE SEQUENCE [LARGE SCALE GENOMIC DNA]</scope>
    <source>
        <strain evidence="6 7">NCAIM B.02336</strain>
    </source>
</reference>
<keyword evidence="3" id="KW-0274">FAD</keyword>
<dbReference type="PANTHER" id="PTHR43716:SF1">
    <property type="entry name" value="D-2-HYDROXYGLUTARATE DEHYDROGENASE, MITOCHONDRIAL"/>
    <property type="match status" value="1"/>
</dbReference>
<dbReference type="InterPro" id="IPR016167">
    <property type="entry name" value="FAD-bd_PCMH_sub1"/>
</dbReference>
<dbReference type="InterPro" id="IPR016166">
    <property type="entry name" value="FAD-bd_PCMH"/>
</dbReference>
<dbReference type="Proteomes" id="UP001589834">
    <property type="component" value="Unassembled WGS sequence"/>
</dbReference>
<evidence type="ECO:0000313" key="7">
    <source>
        <dbReference type="Proteomes" id="UP001589834"/>
    </source>
</evidence>
<proteinExistence type="predicted"/>
<dbReference type="Pfam" id="PF02913">
    <property type="entry name" value="FAD-oxidase_C"/>
    <property type="match status" value="1"/>
</dbReference>
<dbReference type="Pfam" id="PF01565">
    <property type="entry name" value="FAD_binding_4"/>
    <property type="match status" value="1"/>
</dbReference>
<evidence type="ECO:0000256" key="1">
    <source>
        <dbReference type="ARBA" id="ARBA00001974"/>
    </source>
</evidence>
<sequence>MTLESPVQDSLAARLTQRLGPRGVLLQAAERAPYEASARHAGGRARGVLRPADAQELAWTLKELVTAGAHVVTQGAATGLVGGATPTTDGSQWVLSTQRLRDVLSIDPVNRSATVAAGFRLSELNRAAAEHGLSLPIDLGADPTLGGMVATNTGGARLIRFGGARENLLGVEAVLAHPAGQRVGSSRALRKNNTGLDWAQLLCGTFGAFGVVTRATVRLHSIQQQSATALVAVDSVEAAIEMVCDLEQAMGEFVSAFEGLSRGALQAVARHQGGVLPFADVPAYAVLMEVSSAVPPGCGLDLEAMLMAWLEQHLAQGRIVDAVIDKPAQLWRIRHAISEAVQSLGRMVAFDLSVARSAFAPFRARALSLIDELLPAASVCDFGHLGDGGVHLNMVVPQDTPADAIGRLRDAIYDAVVREFGGSFSAEHGVGPYNQAYYHRCSEPAMQAMAGVLQRQLDTARVLGNVWLGEAGI</sequence>
<evidence type="ECO:0000256" key="3">
    <source>
        <dbReference type="ARBA" id="ARBA00022827"/>
    </source>
</evidence>
<comment type="caution">
    <text evidence="6">The sequence shown here is derived from an EMBL/GenBank/DDBJ whole genome shotgun (WGS) entry which is preliminary data.</text>
</comment>
<organism evidence="6 7">
    <name type="scientific">Ottowia pentelensis</name>
    <dbReference type="NCBI Taxonomy" id="511108"/>
    <lineage>
        <taxon>Bacteria</taxon>
        <taxon>Pseudomonadati</taxon>
        <taxon>Pseudomonadota</taxon>
        <taxon>Betaproteobacteria</taxon>
        <taxon>Burkholderiales</taxon>
        <taxon>Comamonadaceae</taxon>
        <taxon>Ottowia</taxon>
    </lineage>
</organism>
<dbReference type="Gene3D" id="3.30.70.2740">
    <property type="match status" value="1"/>
</dbReference>
<dbReference type="PANTHER" id="PTHR43716">
    <property type="entry name" value="D-2-HYDROXYGLUTARATE DEHYDROGENASE, MITOCHONDRIAL"/>
    <property type="match status" value="1"/>
</dbReference>
<keyword evidence="7" id="KW-1185">Reference proteome</keyword>
<dbReference type="InterPro" id="IPR036318">
    <property type="entry name" value="FAD-bd_PCMH-like_sf"/>
</dbReference>
<evidence type="ECO:0000256" key="4">
    <source>
        <dbReference type="ARBA" id="ARBA00023002"/>
    </source>
</evidence>
<dbReference type="PROSITE" id="PS51387">
    <property type="entry name" value="FAD_PCMH"/>
    <property type="match status" value="1"/>
</dbReference>
<dbReference type="InterPro" id="IPR004113">
    <property type="entry name" value="FAD-bd_oxidored_4_C"/>
</dbReference>
<dbReference type="InterPro" id="IPR016169">
    <property type="entry name" value="FAD-bd_PCMH_sub2"/>
</dbReference>
<name>A0ABV6PWQ4_9BURK</name>
<dbReference type="SUPFAM" id="SSF56176">
    <property type="entry name" value="FAD-binding/transporter-associated domain-like"/>
    <property type="match status" value="1"/>
</dbReference>
<dbReference type="Gene3D" id="3.30.465.10">
    <property type="match status" value="1"/>
</dbReference>
<dbReference type="RefSeq" id="WP_377484891.1">
    <property type="nucleotide sequence ID" value="NZ_JBHLTN010000043.1"/>
</dbReference>
<dbReference type="Gene3D" id="3.30.70.2190">
    <property type="match status" value="1"/>
</dbReference>
<gene>
    <name evidence="6" type="ORF">ACFFGG_17130</name>
</gene>
<evidence type="ECO:0000259" key="5">
    <source>
        <dbReference type="PROSITE" id="PS51387"/>
    </source>
</evidence>
<dbReference type="EMBL" id="JBHLTN010000043">
    <property type="protein sequence ID" value="MFC0594274.1"/>
    <property type="molecule type" value="Genomic_DNA"/>
</dbReference>
<evidence type="ECO:0000256" key="2">
    <source>
        <dbReference type="ARBA" id="ARBA00022630"/>
    </source>
</evidence>
<keyword evidence="2" id="KW-0285">Flavoprotein</keyword>
<evidence type="ECO:0000313" key="6">
    <source>
        <dbReference type="EMBL" id="MFC0594274.1"/>
    </source>
</evidence>
<keyword evidence="4" id="KW-0560">Oxidoreductase</keyword>